<dbReference type="Proteomes" id="UP000290189">
    <property type="component" value="Unassembled WGS sequence"/>
</dbReference>
<sequence length="467" mass="52512">MFDPPGVPGRANISRDEKIIWVHASAVPHFSDGRQLYVRRTGLFDGRIFRCASDTMERWLLYDEIVDRGAPLRGVPRRTVPWPAAPHRDVDLYCDAFKDSAQFAALLDRDRVAAPDSEPERATTEASAYTPSVDSLLAMLRAGTCRDVLQTLPTSTLHQLRRRVAAREQALVAPGDSQERIPDAIRRREETGNEFLLSLVSMSMHSCGDHRSPSPYAAIVAKDHIGDLLRDVLRHVPRPLSIGTLLQLFPLQARLFDRWWRAKADSQRGTSDEIDRDEERSVDENDDEEEDDDDDALVDEVDGSSQAAVNLENYFQLGSSAPAESVLYEVAAPAPFSATRIGPRSRLRRSRQRELSMSLDDYNYYTRCRQASFVSRTNRFTFLRWIGVVQEDLARLPSAARQRYVAFLGLLAYDRLGCLVELAQAVRQDDSQGPITYAEMCEAIALADQMNDEIGPMPRVLQSLSSA</sequence>
<accession>A0A3P3YQ65</accession>
<evidence type="ECO:0000313" key="2">
    <source>
        <dbReference type="EMBL" id="SPR02080.1"/>
    </source>
</evidence>
<dbReference type="EMBL" id="OVEO01000020">
    <property type="protein sequence ID" value="SPR02080.1"/>
    <property type="molecule type" value="Genomic_DNA"/>
</dbReference>
<proteinExistence type="predicted"/>
<feature type="compositionally biased region" description="Basic and acidic residues" evidence="1">
    <location>
        <begin position="267"/>
        <end position="283"/>
    </location>
</feature>
<protein>
    <submittedName>
        <fullName evidence="2">Uncharacterized protein</fullName>
    </submittedName>
</protein>
<keyword evidence="2" id="KW-0496">Mitochondrion</keyword>
<feature type="compositionally biased region" description="Acidic residues" evidence="1">
    <location>
        <begin position="284"/>
        <end position="295"/>
    </location>
</feature>
<reference evidence="2 3" key="1">
    <citation type="submission" date="2018-03" db="EMBL/GenBank/DDBJ databases">
        <authorList>
            <person name="Fogelqvist J."/>
        </authorList>
    </citation>
    <scope>NUCLEOTIDE SEQUENCE [LARGE SCALE GENOMIC DNA]</scope>
</reference>
<organism evidence="2 3">
    <name type="scientific">Plasmodiophora brassicae</name>
    <name type="common">Clubroot disease agent</name>
    <dbReference type="NCBI Taxonomy" id="37360"/>
    <lineage>
        <taxon>Eukaryota</taxon>
        <taxon>Sar</taxon>
        <taxon>Rhizaria</taxon>
        <taxon>Endomyxa</taxon>
        <taxon>Phytomyxea</taxon>
        <taxon>Plasmodiophorida</taxon>
        <taxon>Plasmodiophoridae</taxon>
        <taxon>Plasmodiophora</taxon>
    </lineage>
</organism>
<dbReference type="AlphaFoldDB" id="A0A3P3YQ65"/>
<evidence type="ECO:0000256" key="1">
    <source>
        <dbReference type="SAM" id="MobiDB-lite"/>
    </source>
</evidence>
<evidence type="ECO:0000313" key="3">
    <source>
        <dbReference type="Proteomes" id="UP000290189"/>
    </source>
</evidence>
<name>A0A3P3YQ65_PLABS</name>
<feature type="region of interest" description="Disordered" evidence="1">
    <location>
        <begin position="267"/>
        <end position="295"/>
    </location>
</feature>
<geneLocation type="mitochondrion" evidence="2"/>
<gene>
    <name evidence="2" type="ORF">PLBR_LOCUS9295</name>
</gene>